<dbReference type="InterPro" id="IPR027417">
    <property type="entry name" value="P-loop_NTPase"/>
</dbReference>
<dbReference type="GO" id="GO:0005524">
    <property type="term" value="F:ATP binding"/>
    <property type="evidence" value="ECO:0007669"/>
    <property type="project" value="UniProtKB-KW"/>
</dbReference>
<comment type="caution">
    <text evidence="3">The sequence shown here is derived from an EMBL/GenBank/DDBJ whole genome shotgun (WGS) entry which is preliminary data.</text>
</comment>
<dbReference type="Pfam" id="PF24883">
    <property type="entry name" value="NPHP3_N"/>
    <property type="match status" value="1"/>
</dbReference>
<feature type="domain" description="Nephrocystin 3-like N-terminal" evidence="2">
    <location>
        <begin position="274"/>
        <end position="422"/>
    </location>
</feature>
<evidence type="ECO:0000259" key="2">
    <source>
        <dbReference type="Pfam" id="PF24883"/>
    </source>
</evidence>
<dbReference type="EMBL" id="VXLC01000014">
    <property type="protein sequence ID" value="KAA8885984.1"/>
    <property type="molecule type" value="Genomic_DNA"/>
</dbReference>
<evidence type="ECO:0000256" key="1">
    <source>
        <dbReference type="ARBA" id="ARBA00022737"/>
    </source>
</evidence>
<dbReference type="RefSeq" id="WP_150404559.1">
    <property type="nucleotide sequence ID" value="NZ_VXLC01000014.1"/>
</dbReference>
<dbReference type="Proteomes" id="UP000323876">
    <property type="component" value="Unassembled WGS sequence"/>
</dbReference>
<name>A0A5N0ECP7_9NOCA</name>
<accession>A0A5N0ECP7</accession>
<dbReference type="SUPFAM" id="SSF52540">
    <property type="entry name" value="P-loop containing nucleoside triphosphate hydrolases"/>
    <property type="match status" value="1"/>
</dbReference>
<proteinExistence type="predicted"/>
<reference evidence="3 4" key="1">
    <citation type="submission" date="2019-09" db="EMBL/GenBank/DDBJ databases">
        <authorList>
            <person name="Wang X."/>
        </authorList>
    </citation>
    <scope>NUCLEOTIDE SEQUENCE [LARGE SCALE GENOMIC DNA]</scope>
    <source>
        <strain evidence="3 4">CICC 11023</strain>
    </source>
</reference>
<keyword evidence="1" id="KW-0677">Repeat</keyword>
<sequence length="670" mass="70478">MGGRLALVVGSECAALPELGFVHGLAEDLYARLTADGGWESATAHDGPVIDPGASKLADIIAAAFESAAARQASLLVTFIGHGVTTGPEDFYLLAYDSPAVPDSRTAVHLTQSIRERLNRSALDGLVVLIDTCEAEQGVHGAARRWTDLLARSAGRVELLVASDDGPAYNGCFTRTMLATFESGLATRGENLLPADLVDPIAASCVQQRPQHLSYAMGAESASPDGDPGLWLLPNPARRRDALTGRPAAGFVDHLTRRLQLTGAIRERLTEIVESGSHRLRAIVGPPAAGKSTLMAMLIRPTIVDSLPIAPEYVTAAVFLTASSSMETVATELSAQLSVRLPGFADAVREVRALTESSETEPDVFDIEVGRPITRSASPGTRVTIVLDGLDQPEAGSRTLLIRAIENLTTAAEFAHVRLVISIRAGTGVEDTPELAHMHRITLPEPTARDVADILVGSTRAKVARYHSDTWVNWIDALLAETPTRVFSDSHAVASGWLVARLLVEVDSMVTPAEVTEGIGLDTVVAHRIGDAITSADPEIRTALGPLLGLLVAAGVGPVLPIDLAEAALARLGAELTTAQIRDLLVGLGVLITRGRPGDPAEIFGVTHGALLPGLTTEMTRRGIELQAVHRAISAVIETDSAPAIAEYARNSAVRHRVAGLAETGAGDAP</sequence>
<organism evidence="3 4">
    <name type="scientific">Nocardia colli</name>
    <dbReference type="NCBI Taxonomy" id="2545717"/>
    <lineage>
        <taxon>Bacteria</taxon>
        <taxon>Bacillati</taxon>
        <taxon>Actinomycetota</taxon>
        <taxon>Actinomycetes</taxon>
        <taxon>Mycobacteriales</taxon>
        <taxon>Nocardiaceae</taxon>
        <taxon>Nocardia</taxon>
    </lineage>
</organism>
<keyword evidence="3" id="KW-0547">Nucleotide-binding</keyword>
<dbReference type="OrthoDB" id="3884841at2"/>
<dbReference type="InterPro" id="IPR056884">
    <property type="entry name" value="NPHP3-like_N"/>
</dbReference>
<protein>
    <submittedName>
        <fullName evidence="3">ATP-binding protein</fullName>
    </submittedName>
</protein>
<keyword evidence="4" id="KW-1185">Reference proteome</keyword>
<evidence type="ECO:0000313" key="3">
    <source>
        <dbReference type="EMBL" id="KAA8885984.1"/>
    </source>
</evidence>
<evidence type="ECO:0000313" key="4">
    <source>
        <dbReference type="Proteomes" id="UP000323876"/>
    </source>
</evidence>
<dbReference type="AlphaFoldDB" id="A0A5N0ECP7"/>
<gene>
    <name evidence="3" type="ORF">F3087_25510</name>
</gene>
<keyword evidence="3" id="KW-0067">ATP-binding</keyword>